<evidence type="ECO:0008006" key="3">
    <source>
        <dbReference type="Google" id="ProtNLM"/>
    </source>
</evidence>
<proteinExistence type="predicted"/>
<evidence type="ECO:0000313" key="1">
    <source>
        <dbReference type="EMBL" id="KAL1214128.1"/>
    </source>
</evidence>
<gene>
    <name evidence="1" type="ORF">V5N11_005687</name>
</gene>
<comment type="caution">
    <text evidence="1">The sequence shown here is derived from an EMBL/GenBank/DDBJ whole genome shotgun (WGS) entry which is preliminary data.</text>
</comment>
<accession>A0ABD1B583</accession>
<organism evidence="1 2">
    <name type="scientific">Cardamine amara subsp. amara</name>
    <dbReference type="NCBI Taxonomy" id="228776"/>
    <lineage>
        <taxon>Eukaryota</taxon>
        <taxon>Viridiplantae</taxon>
        <taxon>Streptophyta</taxon>
        <taxon>Embryophyta</taxon>
        <taxon>Tracheophyta</taxon>
        <taxon>Spermatophyta</taxon>
        <taxon>Magnoliopsida</taxon>
        <taxon>eudicotyledons</taxon>
        <taxon>Gunneridae</taxon>
        <taxon>Pentapetalae</taxon>
        <taxon>rosids</taxon>
        <taxon>malvids</taxon>
        <taxon>Brassicales</taxon>
        <taxon>Brassicaceae</taxon>
        <taxon>Cardamineae</taxon>
        <taxon>Cardamine</taxon>
    </lineage>
</organism>
<evidence type="ECO:0000313" key="2">
    <source>
        <dbReference type="Proteomes" id="UP001558713"/>
    </source>
</evidence>
<dbReference type="EMBL" id="JBANAX010000322">
    <property type="protein sequence ID" value="KAL1214128.1"/>
    <property type="molecule type" value="Genomic_DNA"/>
</dbReference>
<keyword evidence="2" id="KW-1185">Reference proteome</keyword>
<dbReference type="AlphaFoldDB" id="A0ABD1B583"/>
<dbReference type="Proteomes" id="UP001558713">
    <property type="component" value="Unassembled WGS sequence"/>
</dbReference>
<name>A0ABD1B583_CARAN</name>
<reference evidence="1 2" key="1">
    <citation type="submission" date="2024-04" db="EMBL/GenBank/DDBJ databases">
        <title>Genome assembly C_amara_ONT_v2.</title>
        <authorList>
            <person name="Yant L."/>
            <person name="Moore C."/>
            <person name="Slenker M."/>
        </authorList>
    </citation>
    <scope>NUCLEOTIDE SEQUENCE [LARGE SCALE GENOMIC DNA]</scope>
    <source>
        <tissue evidence="1">Leaf</tissue>
    </source>
</reference>
<protein>
    <recommendedName>
        <fullName evidence="3">Reverse transcriptase</fullName>
    </recommendedName>
</protein>
<sequence length="112" mass="12644">MNTKFFHASVKVNRGKKMIEKLKDINGNMQRSEASKGEVAVAYFNDLFTCSNPDNFQSLFEDFLPRVNNHTNTELSKIVSKEEIYEAVFSIRTSSAPGADGFTGLFFRSFGM</sequence>